<reference evidence="6 7" key="1">
    <citation type="submission" date="2019-02" db="EMBL/GenBank/DDBJ databases">
        <title>Deep-cultivation of Planctomycetes and their phenomic and genomic characterization uncovers novel biology.</title>
        <authorList>
            <person name="Wiegand S."/>
            <person name="Jogler M."/>
            <person name="Boedeker C."/>
            <person name="Pinto D."/>
            <person name="Vollmers J."/>
            <person name="Rivas-Marin E."/>
            <person name="Kohn T."/>
            <person name="Peeters S.H."/>
            <person name="Heuer A."/>
            <person name="Rast P."/>
            <person name="Oberbeckmann S."/>
            <person name="Bunk B."/>
            <person name="Jeske O."/>
            <person name="Meyerdierks A."/>
            <person name="Storesund J.E."/>
            <person name="Kallscheuer N."/>
            <person name="Luecker S."/>
            <person name="Lage O.M."/>
            <person name="Pohl T."/>
            <person name="Merkel B.J."/>
            <person name="Hornburger P."/>
            <person name="Mueller R.-W."/>
            <person name="Bruemmer F."/>
            <person name="Labrenz M."/>
            <person name="Spormann A.M."/>
            <person name="Op den Camp H."/>
            <person name="Overmann J."/>
            <person name="Amann R."/>
            <person name="Jetten M.S.M."/>
            <person name="Mascher T."/>
            <person name="Medema M.H."/>
            <person name="Devos D.P."/>
            <person name="Kaster A.-K."/>
            <person name="Ovreas L."/>
            <person name="Rohde M."/>
            <person name="Galperin M.Y."/>
            <person name="Jogler C."/>
        </authorList>
    </citation>
    <scope>NUCLEOTIDE SEQUENCE [LARGE SCALE GENOMIC DNA]</scope>
    <source>
        <strain evidence="6 7">Mal4</strain>
    </source>
</reference>
<protein>
    <recommendedName>
        <fullName evidence="5">Acetylornithine aminotransferase</fullName>
        <shortName evidence="5">ACOAT</shortName>
        <ecNumber evidence="5">2.6.1.11</ecNumber>
    </recommendedName>
</protein>
<comment type="similarity">
    <text evidence="5">Belongs to the class-III pyridoxal-phosphate-dependent aminotransferase family. ArgD subfamily.</text>
</comment>
<feature type="binding site" evidence="5">
    <location>
        <position position="280"/>
    </location>
    <ligand>
        <name>N(2)-acetyl-L-ornithine</name>
        <dbReference type="ChEBI" id="CHEBI:57805"/>
    </ligand>
</feature>
<gene>
    <name evidence="6" type="primary">argD_2</name>
    <name evidence="5" type="synonym">argD</name>
    <name evidence="6" type="ORF">Mal4_50070</name>
</gene>
<comment type="cofactor">
    <cofactor evidence="5">
        <name>pyridoxal 5'-phosphate</name>
        <dbReference type="ChEBI" id="CHEBI:597326"/>
    </cofactor>
    <text evidence="5">Binds 1 pyridoxal phosphate per subunit.</text>
</comment>
<dbReference type="InterPro" id="IPR004636">
    <property type="entry name" value="AcOrn/SuccOrn_fam"/>
</dbReference>
<dbReference type="OrthoDB" id="9816013at2"/>
<dbReference type="InterPro" id="IPR015424">
    <property type="entry name" value="PyrdxlP-dep_Trfase"/>
</dbReference>
<dbReference type="AlphaFoldDB" id="A0A517ZDW9"/>
<name>A0A517ZDW9_9PLAN</name>
<keyword evidence="5" id="KW-0963">Cytoplasm</keyword>
<comment type="pathway">
    <text evidence="5">Amino-acid biosynthesis; L-arginine biosynthesis; N(2)-acetyl-L-ornithine from L-glutamate: step 4/4.</text>
</comment>
<feature type="binding site" evidence="5">
    <location>
        <begin position="109"/>
        <end position="110"/>
    </location>
    <ligand>
        <name>pyridoxal 5'-phosphate</name>
        <dbReference type="ChEBI" id="CHEBI:597326"/>
    </ligand>
</feature>
<dbReference type="UniPathway" id="UPA00068">
    <property type="reaction ID" value="UER00109"/>
</dbReference>
<dbReference type="InterPro" id="IPR015422">
    <property type="entry name" value="PyrdxlP-dep_Trfase_small"/>
</dbReference>
<keyword evidence="5" id="KW-0055">Arginine biosynthesis</keyword>
<dbReference type="PIRSF" id="PIRSF000521">
    <property type="entry name" value="Transaminase_4ab_Lys_Orn"/>
    <property type="match status" value="1"/>
</dbReference>
<dbReference type="CDD" id="cd00610">
    <property type="entry name" value="OAT_like"/>
    <property type="match status" value="1"/>
</dbReference>
<dbReference type="NCBIfam" id="TIGR00707">
    <property type="entry name" value="argD"/>
    <property type="match status" value="1"/>
</dbReference>
<dbReference type="FunFam" id="3.40.640.10:FF:000004">
    <property type="entry name" value="Acetylornithine aminotransferase"/>
    <property type="match status" value="1"/>
</dbReference>
<organism evidence="6 7">
    <name type="scientific">Maioricimonas rarisocia</name>
    <dbReference type="NCBI Taxonomy" id="2528026"/>
    <lineage>
        <taxon>Bacteria</taxon>
        <taxon>Pseudomonadati</taxon>
        <taxon>Planctomycetota</taxon>
        <taxon>Planctomycetia</taxon>
        <taxon>Planctomycetales</taxon>
        <taxon>Planctomycetaceae</taxon>
        <taxon>Maioricimonas</taxon>
    </lineage>
</organism>
<dbReference type="InterPro" id="IPR005814">
    <property type="entry name" value="Aminotrans_3"/>
</dbReference>
<comment type="subunit">
    <text evidence="5">Homodimer.</text>
</comment>
<dbReference type="Gene3D" id="3.90.1150.10">
    <property type="entry name" value="Aspartate Aminotransferase, domain 1"/>
    <property type="match status" value="1"/>
</dbReference>
<feature type="modified residue" description="N6-(pyridoxal phosphate)lysine" evidence="5">
    <location>
        <position position="252"/>
    </location>
</feature>
<accession>A0A517ZDW9</accession>
<dbReference type="SUPFAM" id="SSF53383">
    <property type="entry name" value="PLP-dependent transferases"/>
    <property type="match status" value="1"/>
</dbReference>
<proteinExistence type="inferred from homology"/>
<keyword evidence="3 5" id="KW-0808">Transferase</keyword>
<evidence type="ECO:0000313" key="6">
    <source>
        <dbReference type="EMBL" id="QDU40649.1"/>
    </source>
</evidence>
<dbReference type="PANTHER" id="PTHR11986:SF79">
    <property type="entry name" value="ACETYLORNITHINE AMINOTRANSFERASE, MITOCHONDRIAL"/>
    <property type="match status" value="1"/>
</dbReference>
<feature type="binding site" evidence="5">
    <location>
        <begin position="223"/>
        <end position="226"/>
    </location>
    <ligand>
        <name>pyridoxal 5'-phosphate</name>
        <dbReference type="ChEBI" id="CHEBI:597326"/>
    </ligand>
</feature>
<comment type="catalytic activity">
    <reaction evidence="5">
        <text>N(2)-acetyl-L-ornithine + 2-oxoglutarate = N-acetyl-L-glutamate 5-semialdehyde + L-glutamate</text>
        <dbReference type="Rhea" id="RHEA:18049"/>
        <dbReference type="ChEBI" id="CHEBI:16810"/>
        <dbReference type="ChEBI" id="CHEBI:29123"/>
        <dbReference type="ChEBI" id="CHEBI:29985"/>
        <dbReference type="ChEBI" id="CHEBI:57805"/>
        <dbReference type="EC" id="2.6.1.11"/>
    </reaction>
</comment>
<dbReference type="RefSeq" id="WP_145371920.1">
    <property type="nucleotide sequence ID" value="NZ_CP036275.1"/>
</dbReference>
<feature type="binding site" evidence="5">
    <location>
        <position position="141"/>
    </location>
    <ligand>
        <name>N(2)-acetyl-L-ornithine</name>
        <dbReference type="ChEBI" id="CHEBI:57805"/>
    </ligand>
</feature>
<dbReference type="InterPro" id="IPR049704">
    <property type="entry name" value="Aminotrans_3_PPA_site"/>
</dbReference>
<dbReference type="GO" id="GO:0030170">
    <property type="term" value="F:pyridoxal phosphate binding"/>
    <property type="evidence" value="ECO:0007669"/>
    <property type="project" value="InterPro"/>
</dbReference>
<feature type="binding site" evidence="5">
    <location>
        <position position="138"/>
    </location>
    <ligand>
        <name>pyridoxal 5'-phosphate</name>
        <dbReference type="ChEBI" id="CHEBI:597326"/>
    </ligand>
</feature>
<dbReference type="InterPro" id="IPR050103">
    <property type="entry name" value="Class-III_PLP-dep_AT"/>
</dbReference>
<dbReference type="Proteomes" id="UP000320496">
    <property type="component" value="Chromosome"/>
</dbReference>
<keyword evidence="7" id="KW-1185">Reference proteome</keyword>
<dbReference type="Gene3D" id="3.40.640.10">
    <property type="entry name" value="Type I PLP-dependent aspartate aminotransferase-like (Major domain)"/>
    <property type="match status" value="1"/>
</dbReference>
<dbReference type="EC" id="2.6.1.11" evidence="5"/>
<feature type="binding site" evidence="5">
    <location>
        <position position="281"/>
    </location>
    <ligand>
        <name>pyridoxal 5'-phosphate</name>
        <dbReference type="ChEBI" id="CHEBI:597326"/>
    </ligand>
</feature>
<dbReference type="InterPro" id="IPR015421">
    <property type="entry name" value="PyrdxlP-dep_Trfase_major"/>
</dbReference>
<dbReference type="GO" id="GO:0042802">
    <property type="term" value="F:identical protein binding"/>
    <property type="evidence" value="ECO:0007669"/>
    <property type="project" value="TreeGrafter"/>
</dbReference>
<evidence type="ECO:0000256" key="2">
    <source>
        <dbReference type="ARBA" id="ARBA00022605"/>
    </source>
</evidence>
<comment type="subcellular location">
    <subcellularLocation>
        <location evidence="5">Cytoplasm</location>
    </subcellularLocation>
</comment>
<dbReference type="PROSITE" id="PS00600">
    <property type="entry name" value="AA_TRANSFER_CLASS_3"/>
    <property type="match status" value="1"/>
</dbReference>
<keyword evidence="2 5" id="KW-0028">Amino-acid biosynthesis</keyword>
<dbReference type="PANTHER" id="PTHR11986">
    <property type="entry name" value="AMINOTRANSFERASE CLASS III"/>
    <property type="match status" value="1"/>
</dbReference>
<dbReference type="GO" id="GO:0005737">
    <property type="term" value="C:cytoplasm"/>
    <property type="evidence" value="ECO:0007669"/>
    <property type="project" value="UniProtKB-SubCell"/>
</dbReference>
<comment type="miscellaneous">
    <text evidence="5">May also have succinyldiaminopimelate aminotransferase activity, thus carrying out the corresponding step in lysine biosynthesis.</text>
</comment>
<evidence type="ECO:0000256" key="4">
    <source>
        <dbReference type="ARBA" id="ARBA00022898"/>
    </source>
</evidence>
<dbReference type="GO" id="GO:0006526">
    <property type="term" value="P:L-arginine biosynthetic process"/>
    <property type="evidence" value="ECO:0007669"/>
    <property type="project" value="UniProtKB-UniRule"/>
</dbReference>
<keyword evidence="1 5" id="KW-0032">Aminotransferase</keyword>
<evidence type="ECO:0000256" key="3">
    <source>
        <dbReference type="ARBA" id="ARBA00022679"/>
    </source>
</evidence>
<dbReference type="NCBIfam" id="NF002325">
    <property type="entry name" value="PRK01278.1"/>
    <property type="match status" value="1"/>
</dbReference>
<dbReference type="HAMAP" id="MF_01107">
    <property type="entry name" value="ArgD_aminotrans_3"/>
    <property type="match status" value="1"/>
</dbReference>
<keyword evidence="4 5" id="KW-0663">Pyridoxal phosphate</keyword>
<sequence length="400" mass="43381">MSAAVRTSQETIELFDRYVIPNYGRYPISLVRGEGSYVWDAEGNRYLDLFPGWGCNILGYCPPRVVQAIQEQAAQLIHVPNTWYTEQQGLFAEALCSRGFGKAFFCNSGAEAVEGAIKLARLHTPEGRYKIITFENGFHGRTMAAVTATAQPKYHQGLGPMVAGFQYAPHGDLDAVRELVDDETCGILIEPVQGEGGVNLPPDGFLAGLREIADERGLVLIFDEVQTGMGRTGDWYAHQRFGVQPDIMTLAKGVAGGVACGAFIAKDEVAPSLRPGMHASTFGGNPIAMAAGVATVQTIEEDGLLENCRQMSDRFAEHFRSLQEELSIISEVRVCGMMVGVDLTIPAAPAVGKCMSRQLLVNATHDTVLRLLPALNITAEQVDEGCETIAQVLREMQDEA</sequence>
<dbReference type="KEGG" id="mri:Mal4_50070"/>
<evidence type="ECO:0000256" key="1">
    <source>
        <dbReference type="ARBA" id="ARBA00022576"/>
    </source>
</evidence>
<dbReference type="Pfam" id="PF00202">
    <property type="entry name" value="Aminotran_3"/>
    <property type="match status" value="1"/>
</dbReference>
<dbReference type="EMBL" id="CP036275">
    <property type="protein sequence ID" value="QDU40649.1"/>
    <property type="molecule type" value="Genomic_DNA"/>
</dbReference>
<dbReference type="GO" id="GO:0003992">
    <property type="term" value="F:N2-acetyl-L-ornithine:2-oxoglutarate 5-aminotransferase activity"/>
    <property type="evidence" value="ECO:0007669"/>
    <property type="project" value="UniProtKB-UniRule"/>
</dbReference>
<evidence type="ECO:0000256" key="5">
    <source>
        <dbReference type="HAMAP-Rule" id="MF_01107"/>
    </source>
</evidence>
<evidence type="ECO:0000313" key="7">
    <source>
        <dbReference type="Proteomes" id="UP000320496"/>
    </source>
</evidence>